<dbReference type="InterPro" id="IPR000679">
    <property type="entry name" value="Znf_GATA"/>
</dbReference>
<dbReference type="PROSITE" id="PS50114">
    <property type="entry name" value="GATA_ZN_FINGER_2"/>
    <property type="match status" value="3"/>
</dbReference>
<protein>
    <submittedName>
        <fullName evidence="14">GATA binding protein 1</fullName>
    </submittedName>
</protein>
<keyword evidence="7" id="KW-0238">DNA-binding</keyword>
<dbReference type="SMART" id="SM00401">
    <property type="entry name" value="ZnF_GATA"/>
    <property type="match status" value="3"/>
</dbReference>
<evidence type="ECO:0000256" key="6">
    <source>
        <dbReference type="ARBA" id="ARBA00023015"/>
    </source>
</evidence>
<gene>
    <name evidence="14" type="ORF">mMyoMyo1_005513</name>
</gene>
<dbReference type="FunFam" id="3.30.50.10:FF:000032">
    <property type="entry name" value="Transcription factor GATA-3"/>
    <property type="match status" value="1"/>
</dbReference>
<dbReference type="Pfam" id="PF00320">
    <property type="entry name" value="GATA"/>
    <property type="match status" value="3"/>
</dbReference>
<dbReference type="EMBL" id="JABWUV010000004">
    <property type="protein sequence ID" value="KAF6359770.1"/>
    <property type="molecule type" value="Genomic_DNA"/>
</dbReference>
<keyword evidence="15" id="KW-1185">Reference proteome</keyword>
<feature type="domain" description="GATA-type" evidence="13">
    <location>
        <begin position="196"/>
        <end position="251"/>
    </location>
</feature>
<feature type="domain" description="GATA-type" evidence="13">
    <location>
        <begin position="250"/>
        <end position="303"/>
    </location>
</feature>
<evidence type="ECO:0000256" key="11">
    <source>
        <dbReference type="PROSITE-ProRule" id="PRU00094"/>
    </source>
</evidence>
<evidence type="ECO:0000256" key="12">
    <source>
        <dbReference type="SAM" id="MobiDB-lite"/>
    </source>
</evidence>
<keyword evidence="4 11" id="KW-0863">Zinc-finger</keyword>
<keyword evidence="6" id="KW-0805">Transcription regulation</keyword>
<feature type="domain" description="GATA-type" evidence="13">
    <location>
        <begin position="350"/>
        <end position="403"/>
    </location>
</feature>
<evidence type="ECO:0000256" key="8">
    <source>
        <dbReference type="ARBA" id="ARBA00023159"/>
    </source>
</evidence>
<feature type="region of interest" description="Disordered" evidence="12">
    <location>
        <begin position="108"/>
        <end position="129"/>
    </location>
</feature>
<dbReference type="GO" id="GO:0000122">
    <property type="term" value="P:negative regulation of transcription by RNA polymerase II"/>
    <property type="evidence" value="ECO:0007669"/>
    <property type="project" value="TreeGrafter"/>
</dbReference>
<dbReference type="GO" id="GO:0000981">
    <property type="term" value="F:DNA-binding transcription factor activity, RNA polymerase II-specific"/>
    <property type="evidence" value="ECO:0007669"/>
    <property type="project" value="TreeGrafter"/>
</dbReference>
<evidence type="ECO:0000256" key="7">
    <source>
        <dbReference type="ARBA" id="ARBA00023125"/>
    </source>
</evidence>
<keyword evidence="9" id="KW-0804">Transcription</keyword>
<dbReference type="VEuPathDB" id="HostDB:GeneID_118654614"/>
<feature type="compositionally biased region" description="Low complexity" evidence="12">
    <location>
        <begin position="485"/>
        <end position="503"/>
    </location>
</feature>
<dbReference type="Proteomes" id="UP000527355">
    <property type="component" value="Unassembled WGS sequence"/>
</dbReference>
<dbReference type="FunFam" id="3.30.50.10:FF:000001">
    <property type="entry name" value="GATA transcription factor (GATAd)"/>
    <property type="match status" value="1"/>
</dbReference>
<dbReference type="InterPro" id="IPR039355">
    <property type="entry name" value="Transcription_factor_GATA"/>
</dbReference>
<keyword evidence="8" id="KW-0010">Activator</keyword>
<keyword evidence="10" id="KW-0539">Nucleus</keyword>
<reference evidence="14 15" key="1">
    <citation type="journal article" date="2020" name="Nature">
        <title>Six reference-quality genomes reveal evolution of bat adaptations.</title>
        <authorList>
            <person name="Jebb D."/>
            <person name="Huang Z."/>
            <person name="Pippel M."/>
            <person name="Hughes G.M."/>
            <person name="Lavrichenko K."/>
            <person name="Devanna P."/>
            <person name="Winkler S."/>
            <person name="Jermiin L.S."/>
            <person name="Skirmuntt E.C."/>
            <person name="Katzourakis A."/>
            <person name="Burkitt-Gray L."/>
            <person name="Ray D.A."/>
            <person name="Sullivan K.A.M."/>
            <person name="Roscito J.G."/>
            <person name="Kirilenko B.M."/>
            <person name="Davalos L.M."/>
            <person name="Corthals A.P."/>
            <person name="Power M.L."/>
            <person name="Jones G."/>
            <person name="Ransome R.D."/>
            <person name="Dechmann D.K.N."/>
            <person name="Locatelli A.G."/>
            <person name="Puechmaille S.J."/>
            <person name="Fedrigo O."/>
            <person name="Jarvis E.D."/>
            <person name="Hiller M."/>
            <person name="Vernes S.C."/>
            <person name="Myers E.W."/>
            <person name="Teeling E.C."/>
        </authorList>
    </citation>
    <scope>NUCLEOTIDE SEQUENCE [LARGE SCALE GENOMIC DNA]</scope>
    <source>
        <strain evidence="14">MMyoMyo1</strain>
        <tissue evidence="14">Flight muscle</tissue>
    </source>
</reference>
<keyword evidence="2" id="KW-0479">Metal-binding</keyword>
<evidence type="ECO:0000256" key="4">
    <source>
        <dbReference type="ARBA" id="ARBA00022771"/>
    </source>
</evidence>
<proteinExistence type="predicted"/>
<dbReference type="PANTHER" id="PTHR10071:SF190">
    <property type="entry name" value="ERYTHROID TRANSCRIPTION FACTOR"/>
    <property type="match status" value="1"/>
</dbReference>
<evidence type="ECO:0000256" key="3">
    <source>
        <dbReference type="ARBA" id="ARBA00022737"/>
    </source>
</evidence>
<name>A0A7J7YE57_MYOMY</name>
<dbReference type="AlphaFoldDB" id="A0A7J7YE57"/>
<evidence type="ECO:0000259" key="13">
    <source>
        <dbReference type="PROSITE" id="PS50114"/>
    </source>
</evidence>
<evidence type="ECO:0000256" key="9">
    <source>
        <dbReference type="ARBA" id="ARBA00023163"/>
    </source>
</evidence>
<keyword evidence="5" id="KW-0862">Zinc</keyword>
<dbReference type="Gene3D" id="3.30.50.10">
    <property type="entry name" value="Erythroid Transcription Factor GATA-1, subunit A"/>
    <property type="match status" value="3"/>
</dbReference>
<dbReference type="GO" id="GO:0045944">
    <property type="term" value="P:positive regulation of transcription by RNA polymerase II"/>
    <property type="evidence" value="ECO:0007669"/>
    <property type="project" value="TreeGrafter"/>
</dbReference>
<comment type="subcellular location">
    <subcellularLocation>
        <location evidence="1">Nucleus</location>
    </subcellularLocation>
</comment>
<comment type="caution">
    <text evidence="14">The sequence shown here is derived from an EMBL/GenBank/DDBJ whole genome shotgun (WGS) entry which is preliminary data.</text>
</comment>
<evidence type="ECO:0000256" key="5">
    <source>
        <dbReference type="ARBA" id="ARBA00022833"/>
    </source>
</evidence>
<dbReference type="GO" id="GO:0008270">
    <property type="term" value="F:zinc ion binding"/>
    <property type="evidence" value="ECO:0007669"/>
    <property type="project" value="UniProtKB-KW"/>
</dbReference>
<dbReference type="PROSITE" id="PS00344">
    <property type="entry name" value="GATA_ZN_FINGER_1"/>
    <property type="match status" value="2"/>
</dbReference>
<dbReference type="InterPro" id="IPR013088">
    <property type="entry name" value="Znf_NHR/GATA"/>
</dbReference>
<dbReference type="VEuPathDB" id="HostDB:GeneID_118659238"/>
<dbReference type="CDD" id="cd00202">
    <property type="entry name" value="ZnF_GATA"/>
    <property type="match status" value="3"/>
</dbReference>
<evidence type="ECO:0000313" key="15">
    <source>
        <dbReference type="Proteomes" id="UP000527355"/>
    </source>
</evidence>
<dbReference type="GO" id="GO:0005634">
    <property type="term" value="C:nucleus"/>
    <property type="evidence" value="ECO:0007669"/>
    <property type="project" value="UniProtKB-SubCell"/>
</dbReference>
<dbReference type="PRINTS" id="PR00619">
    <property type="entry name" value="GATAZNFINGER"/>
</dbReference>
<organism evidence="14 15">
    <name type="scientific">Myotis myotis</name>
    <name type="common">Greater mouse-eared bat</name>
    <name type="synonym">Vespertilio myotis</name>
    <dbReference type="NCBI Taxonomy" id="51298"/>
    <lineage>
        <taxon>Eukaryota</taxon>
        <taxon>Metazoa</taxon>
        <taxon>Chordata</taxon>
        <taxon>Craniata</taxon>
        <taxon>Vertebrata</taxon>
        <taxon>Euteleostomi</taxon>
        <taxon>Mammalia</taxon>
        <taxon>Eutheria</taxon>
        <taxon>Laurasiatheria</taxon>
        <taxon>Chiroptera</taxon>
        <taxon>Yangochiroptera</taxon>
        <taxon>Vespertilionidae</taxon>
        <taxon>Myotis</taxon>
    </lineage>
</organism>
<evidence type="ECO:0000256" key="10">
    <source>
        <dbReference type="ARBA" id="ARBA00023242"/>
    </source>
</evidence>
<feature type="region of interest" description="Disordered" evidence="12">
    <location>
        <begin position="296"/>
        <end position="331"/>
    </location>
</feature>
<evidence type="ECO:0000313" key="14">
    <source>
        <dbReference type="EMBL" id="KAF6359770.1"/>
    </source>
</evidence>
<accession>A0A7J7YE57</accession>
<feature type="compositionally biased region" description="Basic residues" evidence="12">
    <location>
        <begin position="303"/>
        <end position="316"/>
    </location>
</feature>
<dbReference type="GO" id="GO:0045165">
    <property type="term" value="P:cell fate commitment"/>
    <property type="evidence" value="ECO:0007669"/>
    <property type="project" value="TreeGrafter"/>
</dbReference>
<feature type="region of interest" description="Disordered" evidence="12">
    <location>
        <begin position="485"/>
        <end position="510"/>
    </location>
</feature>
<evidence type="ECO:0000256" key="1">
    <source>
        <dbReference type="ARBA" id="ARBA00004123"/>
    </source>
</evidence>
<dbReference type="SUPFAM" id="SSF57716">
    <property type="entry name" value="Glucocorticoid receptor-like (DNA-binding domain)"/>
    <property type="match status" value="3"/>
</dbReference>
<feature type="region of interest" description="Disordered" evidence="12">
    <location>
        <begin position="391"/>
        <end position="424"/>
    </location>
</feature>
<evidence type="ECO:0000256" key="2">
    <source>
        <dbReference type="ARBA" id="ARBA00022723"/>
    </source>
</evidence>
<dbReference type="GO" id="GO:0000978">
    <property type="term" value="F:RNA polymerase II cis-regulatory region sequence-specific DNA binding"/>
    <property type="evidence" value="ECO:0007669"/>
    <property type="project" value="TreeGrafter"/>
</dbReference>
<sequence>MEFPGLGALGTSEPLPQFVDPAMVSSLPESGVFFPSGPEGLDAAASSTAPNTASAAAAALAYYRDAEAYRHSPVFQVYPLLNCMEGIPGGSPYTSWAYGKTGLYPPSTVCPTREDSPPQASEDPDGKGSFLETLKTERLSPDLLTLGPAVPSSIPVPSTAYGGPDFPNNFFSPTGSPLNPAAYSSPKLRGTLPLATCEARECVNCGATATPLWRRDRTGHYLCNACGLYHKMNGQNRPLIRPKKRLIVSKRAGTQCTNCQTTTTTLWRRNASGDPVCNACGLYYKLHQVNRPLTMRKDGIQTRNRKASGKGKKKRGSSLGGTGPAEAPAGGFMVVAGSSDGGNFGEKVSKRAGAQCTNCQKTITAVWRLNANRDPVCNACGLYYKRHQVNRPRTVQKGGIKSRKPRPSQKEKKPVSSLGGTGPAEAPAGGFMVVAGGSDGGNCGEVASGLRLGPPGTAHLYQGLGPEALSGPVSHLMPFPGPLLGSPTGSFPTGPMPPTTTSTVEAPLSP</sequence>
<keyword evidence="3" id="KW-0677">Repeat</keyword>
<dbReference type="PANTHER" id="PTHR10071">
    <property type="entry name" value="TRANSCRIPTION FACTOR GATA FAMILY MEMBER"/>
    <property type="match status" value="1"/>
</dbReference>